<evidence type="ECO:0000256" key="10">
    <source>
        <dbReference type="RuleBase" id="RU365010"/>
    </source>
</evidence>
<keyword evidence="8 10" id="KW-0206">Cytoskeleton</keyword>
<name>A0A9J7X7H5_CYPCA</name>
<dbReference type="GeneTree" id="ENSGT00940000172874"/>
<dbReference type="GO" id="GO:0005874">
    <property type="term" value="C:microtubule"/>
    <property type="evidence" value="ECO:0007669"/>
    <property type="project" value="UniProtKB-KW"/>
</dbReference>
<keyword evidence="10" id="KW-0505">Motor protein</keyword>
<evidence type="ECO:0000256" key="5">
    <source>
        <dbReference type="ARBA" id="ARBA00022701"/>
    </source>
</evidence>
<keyword evidence="12" id="KW-1185">Reference proteome</keyword>
<comment type="similarity">
    <text evidence="10">Belongs to the dynein light chain family.</text>
</comment>
<dbReference type="Pfam" id="PF01221">
    <property type="entry name" value="Dynein_light"/>
    <property type="match status" value="1"/>
</dbReference>
<evidence type="ECO:0000256" key="8">
    <source>
        <dbReference type="ARBA" id="ARBA00023212"/>
    </source>
</evidence>
<dbReference type="AlphaFoldDB" id="A0A9J7X7H5"/>
<comment type="subcellular location">
    <subcellularLocation>
        <location evidence="2 10">Cytoplasm</location>
        <location evidence="2 10">Cytoskeleton</location>
    </subcellularLocation>
    <subcellularLocation>
        <location evidence="1">Nucleus</location>
    </subcellularLocation>
</comment>
<dbReference type="Gene3D" id="3.30.740.10">
    <property type="entry name" value="Protein Inhibitor Of Neuronal Nitric Oxide Synthase"/>
    <property type="match status" value="1"/>
</dbReference>
<reference evidence="11" key="2">
    <citation type="submission" date="2025-09" db="UniProtKB">
        <authorList>
            <consortium name="Ensembl"/>
        </authorList>
    </citation>
    <scope>IDENTIFICATION</scope>
</reference>
<evidence type="ECO:0000313" key="12">
    <source>
        <dbReference type="Proteomes" id="UP001108240"/>
    </source>
</evidence>
<keyword evidence="3" id="KW-0813">Transport</keyword>
<dbReference type="InterPro" id="IPR037177">
    <property type="entry name" value="DLC_sf"/>
</dbReference>
<evidence type="ECO:0000256" key="4">
    <source>
        <dbReference type="ARBA" id="ARBA00022490"/>
    </source>
</evidence>
<dbReference type="GO" id="GO:0045505">
    <property type="term" value="F:dynein intermediate chain binding"/>
    <property type="evidence" value="ECO:0007669"/>
    <property type="project" value="TreeGrafter"/>
</dbReference>
<sequence>MFSVNIALNSGLQRGNGINQETLPTSINMARSSIVIHNAVMSDEMQREALQCALLAVNMYQNASGIATYIAKEFDRKYQRTWHSVVGNTFSSYVQHTSNSYMFFSVSDKNILLFKTG</sequence>
<evidence type="ECO:0000256" key="9">
    <source>
        <dbReference type="ARBA" id="ARBA00023242"/>
    </source>
</evidence>
<dbReference type="GO" id="GO:0007017">
    <property type="term" value="P:microtubule-based process"/>
    <property type="evidence" value="ECO:0007669"/>
    <property type="project" value="InterPro"/>
</dbReference>
<reference evidence="11" key="1">
    <citation type="submission" date="2025-08" db="UniProtKB">
        <authorList>
            <consortium name="Ensembl"/>
        </authorList>
    </citation>
    <scope>IDENTIFICATION</scope>
</reference>
<dbReference type="OMA" id="NGKDICN"/>
<organism evidence="11 12">
    <name type="scientific">Cyprinus carpio carpio</name>
    <dbReference type="NCBI Taxonomy" id="630221"/>
    <lineage>
        <taxon>Eukaryota</taxon>
        <taxon>Metazoa</taxon>
        <taxon>Chordata</taxon>
        <taxon>Craniata</taxon>
        <taxon>Vertebrata</taxon>
        <taxon>Euteleostomi</taxon>
        <taxon>Actinopterygii</taxon>
        <taxon>Neopterygii</taxon>
        <taxon>Teleostei</taxon>
        <taxon>Ostariophysi</taxon>
        <taxon>Cypriniformes</taxon>
        <taxon>Cyprinidae</taxon>
        <taxon>Cyprininae</taxon>
        <taxon>Cyprinus</taxon>
    </lineage>
</organism>
<dbReference type="SUPFAM" id="SSF54648">
    <property type="entry name" value="DLC"/>
    <property type="match status" value="1"/>
</dbReference>
<keyword evidence="9" id="KW-0539">Nucleus</keyword>
<keyword evidence="10" id="KW-0243">Dynein</keyword>
<dbReference type="Proteomes" id="UP001108240">
    <property type="component" value="Unplaced"/>
</dbReference>
<dbReference type="SMART" id="SM01375">
    <property type="entry name" value="Dynein_light"/>
    <property type="match status" value="1"/>
</dbReference>
<keyword evidence="7" id="KW-0653">Protein transport</keyword>
<evidence type="ECO:0000256" key="1">
    <source>
        <dbReference type="ARBA" id="ARBA00004123"/>
    </source>
</evidence>
<dbReference type="InterPro" id="IPR001372">
    <property type="entry name" value="Dynein_light_chain_typ-1/2"/>
</dbReference>
<evidence type="ECO:0000256" key="6">
    <source>
        <dbReference type="ARBA" id="ARBA00022816"/>
    </source>
</evidence>
<accession>A0A9J7X7H5</accession>
<evidence type="ECO:0000256" key="3">
    <source>
        <dbReference type="ARBA" id="ARBA00022448"/>
    </source>
</evidence>
<dbReference type="GO" id="GO:0005634">
    <property type="term" value="C:nucleus"/>
    <property type="evidence" value="ECO:0007669"/>
    <property type="project" value="UniProtKB-SubCell"/>
</dbReference>
<dbReference type="GO" id="GO:0051028">
    <property type="term" value="P:mRNA transport"/>
    <property type="evidence" value="ECO:0007669"/>
    <property type="project" value="UniProtKB-KW"/>
</dbReference>
<protein>
    <recommendedName>
        <fullName evidence="10">Dynein light chain</fullName>
    </recommendedName>
</protein>
<keyword evidence="5 10" id="KW-0493">Microtubule</keyword>
<dbReference type="GO" id="GO:0005868">
    <property type="term" value="C:cytoplasmic dynein complex"/>
    <property type="evidence" value="ECO:0007669"/>
    <property type="project" value="TreeGrafter"/>
</dbReference>
<dbReference type="GO" id="GO:0015031">
    <property type="term" value="P:protein transport"/>
    <property type="evidence" value="ECO:0007669"/>
    <property type="project" value="UniProtKB-KW"/>
</dbReference>
<dbReference type="PANTHER" id="PTHR11886">
    <property type="entry name" value="DYNEIN LIGHT CHAIN"/>
    <property type="match status" value="1"/>
</dbReference>
<proteinExistence type="inferred from homology"/>
<evidence type="ECO:0000256" key="7">
    <source>
        <dbReference type="ARBA" id="ARBA00022927"/>
    </source>
</evidence>
<dbReference type="PANTHER" id="PTHR11886:SF35">
    <property type="entry name" value="DYNEIN LIGHT CHAIN"/>
    <property type="match status" value="1"/>
</dbReference>
<dbReference type="Ensembl" id="ENSCCRT00000143545.1">
    <property type="protein sequence ID" value="ENSCCRP00000102983.1"/>
    <property type="gene ID" value="ENSCCRG00000073114.1"/>
</dbReference>
<dbReference type="FunFam" id="3.30.740.10:FF:000005">
    <property type="entry name" value="Dynein light chain"/>
    <property type="match status" value="1"/>
</dbReference>
<keyword evidence="4 10" id="KW-0963">Cytoplasm</keyword>
<evidence type="ECO:0000313" key="11">
    <source>
        <dbReference type="Ensembl" id="ENSCCRP00000102983.1"/>
    </source>
</evidence>
<evidence type="ECO:0000256" key="2">
    <source>
        <dbReference type="ARBA" id="ARBA00004245"/>
    </source>
</evidence>
<keyword evidence="6" id="KW-0509">mRNA transport</keyword>